<reference evidence="10 11" key="1">
    <citation type="journal article" date="2009" name="Genome Res.">
        <title>Comparative genomics of protoploid Saccharomycetaceae.</title>
        <authorList>
            <consortium name="The Genolevures Consortium"/>
            <person name="Souciet J.-L."/>
            <person name="Dujon B."/>
            <person name="Gaillardin C."/>
            <person name="Johnston M."/>
            <person name="Baret P.V."/>
            <person name="Cliften P."/>
            <person name="Sherman D.J."/>
            <person name="Weissenbach J."/>
            <person name="Westhof E."/>
            <person name="Wincker P."/>
            <person name="Jubin C."/>
            <person name="Poulain J."/>
            <person name="Barbe V."/>
            <person name="Segurens B."/>
            <person name="Artiguenave F."/>
            <person name="Anthouard V."/>
            <person name="Vacherie B."/>
            <person name="Val M.-E."/>
            <person name="Fulton R.S."/>
            <person name="Minx P."/>
            <person name="Wilson R."/>
            <person name="Durrens P."/>
            <person name="Jean G."/>
            <person name="Marck C."/>
            <person name="Martin T."/>
            <person name="Nikolski M."/>
            <person name="Rolland T."/>
            <person name="Seret M.-L."/>
            <person name="Casaregola S."/>
            <person name="Despons L."/>
            <person name="Fairhead C."/>
            <person name="Fischer G."/>
            <person name="Lafontaine I."/>
            <person name="Leh V."/>
            <person name="Lemaire M."/>
            <person name="de Montigny J."/>
            <person name="Neuveglise C."/>
            <person name="Thierry A."/>
            <person name="Blanc-Lenfle I."/>
            <person name="Bleykasten C."/>
            <person name="Diffels J."/>
            <person name="Fritsch E."/>
            <person name="Frangeul L."/>
            <person name="Goeffon A."/>
            <person name="Jauniaux N."/>
            <person name="Kachouri-Lafond R."/>
            <person name="Payen C."/>
            <person name="Potier S."/>
            <person name="Pribylova L."/>
            <person name="Ozanne C."/>
            <person name="Richard G.-F."/>
            <person name="Sacerdot C."/>
            <person name="Straub M.-L."/>
            <person name="Talla E."/>
        </authorList>
    </citation>
    <scope>NUCLEOTIDE SEQUENCE [LARGE SCALE GENOMIC DNA]</scope>
    <source>
        <strain evidence="11">ATCC 56472 / CBS 6340 / NRRL Y-8284</strain>
    </source>
</reference>
<evidence type="ECO:0000256" key="3">
    <source>
        <dbReference type="ARBA" id="ARBA00023015"/>
    </source>
</evidence>
<dbReference type="RefSeq" id="XP_002551614.1">
    <property type="nucleotide sequence ID" value="XM_002551568.1"/>
</dbReference>
<feature type="compositionally biased region" description="Low complexity" evidence="8">
    <location>
        <begin position="272"/>
        <end position="287"/>
    </location>
</feature>
<gene>
    <name evidence="10" type="ordered locus">KLTH0A03586g</name>
</gene>
<evidence type="ECO:0000259" key="9">
    <source>
        <dbReference type="PROSITE" id="PS50217"/>
    </source>
</evidence>
<feature type="region of interest" description="Disordered" evidence="8">
    <location>
        <begin position="163"/>
        <end position="204"/>
    </location>
</feature>
<dbReference type="GeneID" id="8290414"/>
<feature type="domain" description="BZIP" evidence="9">
    <location>
        <begin position="321"/>
        <end position="384"/>
    </location>
</feature>
<dbReference type="EMBL" id="CU928165">
    <property type="protein sequence ID" value="CAR21172.1"/>
    <property type="molecule type" value="Genomic_DNA"/>
</dbReference>
<evidence type="ECO:0000256" key="1">
    <source>
        <dbReference type="ARBA" id="ARBA00004123"/>
    </source>
</evidence>
<dbReference type="AlphaFoldDB" id="C5DBL5"/>
<evidence type="ECO:0000256" key="8">
    <source>
        <dbReference type="SAM" id="MobiDB-lite"/>
    </source>
</evidence>
<dbReference type="InParanoid" id="C5DBL5"/>
<dbReference type="FunFam" id="1.20.5.170:FF:000053">
    <property type="entry name" value="BZIP transcription factor AtfA"/>
    <property type="match status" value="1"/>
</dbReference>
<dbReference type="InterPro" id="IPR004827">
    <property type="entry name" value="bZIP"/>
</dbReference>
<dbReference type="eggNOG" id="KOG1414">
    <property type="taxonomic scope" value="Eukaryota"/>
</dbReference>
<feature type="compositionally biased region" description="Low complexity" evidence="8">
    <location>
        <begin position="231"/>
        <end position="255"/>
    </location>
</feature>
<evidence type="ECO:0000256" key="6">
    <source>
        <dbReference type="ARBA" id="ARBA00023242"/>
    </source>
</evidence>
<dbReference type="InterPro" id="IPR046347">
    <property type="entry name" value="bZIP_sf"/>
</dbReference>
<dbReference type="SMART" id="SM00338">
    <property type="entry name" value="BRLZ"/>
    <property type="match status" value="1"/>
</dbReference>
<keyword evidence="3" id="KW-0805">Transcription regulation</keyword>
<organism evidence="10 11">
    <name type="scientific">Lachancea thermotolerans (strain ATCC 56472 / CBS 6340 / NRRL Y-8284)</name>
    <name type="common">Yeast</name>
    <name type="synonym">Kluyveromyces thermotolerans</name>
    <dbReference type="NCBI Taxonomy" id="559295"/>
    <lineage>
        <taxon>Eukaryota</taxon>
        <taxon>Fungi</taxon>
        <taxon>Dikarya</taxon>
        <taxon>Ascomycota</taxon>
        <taxon>Saccharomycotina</taxon>
        <taxon>Saccharomycetes</taxon>
        <taxon>Saccharomycetales</taxon>
        <taxon>Saccharomycetaceae</taxon>
        <taxon>Lachancea</taxon>
    </lineage>
</organism>
<dbReference type="PROSITE" id="PS50217">
    <property type="entry name" value="BZIP"/>
    <property type="match status" value="1"/>
</dbReference>
<dbReference type="PANTHER" id="PTHR19304">
    <property type="entry name" value="CYCLIC-AMP RESPONSE ELEMENT BINDING PROTEIN"/>
    <property type="match status" value="1"/>
</dbReference>
<sequence length="424" mass="46150">MERVHIKTEESRAGLPPAHAQGVLVGGAMNHGQVGANYGAPAGGGMGFGGLGSPGTLGMHGASGTPGAAETGNLREAGGVFPHLSKYQLNNSGGMADSSLQECLSPFFQPFGVDVSHFPLTNPPIFQSSLTNFSDHPRRRRISISNGQISQLGDATHTFDDLYYTQPPPMPIRHERQDAQPHIGESKSVPPQGAKAAPAPVQVQGAPTAQHFLPQPAAADVVPGQQHGQLQVPPQHAQHPQHPQHTQPVQHAQQPMDGPHQHAPVPDELYSKDSAFSSSFSTPTDASLLVPENSRPPVQALPKEYQVRPRTTYEDGPGTPEWKRARLLERNRIAASKCRQRKKIAQQQLQKDVSQLTQENRFMRKKLDYYEKLVNKFKKFTEIHMASCGGSEQLSVIEDLLKIDHNIDDKQGGSSQSTEEEARL</sequence>
<proteinExistence type="inferred from homology"/>
<keyword evidence="11" id="KW-1185">Reference proteome</keyword>
<dbReference type="SUPFAM" id="SSF57959">
    <property type="entry name" value="Leucine zipper domain"/>
    <property type="match status" value="1"/>
</dbReference>
<dbReference type="OMA" id="NQAYINM"/>
<dbReference type="Gene3D" id="1.20.5.170">
    <property type="match status" value="1"/>
</dbReference>
<comment type="subcellular location">
    <subcellularLocation>
        <location evidence="1">Nucleus</location>
    </subcellularLocation>
</comment>
<feature type="region of interest" description="Disordered" evidence="8">
    <location>
        <begin position="222"/>
        <end position="297"/>
    </location>
</feature>
<dbReference type="HOGENOM" id="CLU_056594_0_0_1"/>
<evidence type="ECO:0000256" key="4">
    <source>
        <dbReference type="ARBA" id="ARBA00023125"/>
    </source>
</evidence>
<dbReference type="GO" id="GO:0043565">
    <property type="term" value="F:sequence-specific DNA binding"/>
    <property type="evidence" value="ECO:0007669"/>
    <property type="project" value="UniProtKB-ARBA"/>
</dbReference>
<dbReference type="OrthoDB" id="295274at2759"/>
<keyword evidence="7" id="KW-0175">Coiled coil</keyword>
<feature type="compositionally biased region" description="Low complexity" evidence="8">
    <location>
        <begin position="189"/>
        <end position="204"/>
    </location>
</feature>
<evidence type="ECO:0000256" key="2">
    <source>
        <dbReference type="ARBA" id="ARBA00007163"/>
    </source>
</evidence>
<evidence type="ECO:0000313" key="10">
    <source>
        <dbReference type="EMBL" id="CAR21172.1"/>
    </source>
</evidence>
<dbReference type="InterPro" id="IPR051027">
    <property type="entry name" value="bZIP_transcription_factors"/>
</dbReference>
<accession>C5DBL5</accession>
<evidence type="ECO:0000256" key="7">
    <source>
        <dbReference type="SAM" id="Coils"/>
    </source>
</evidence>
<evidence type="ECO:0000256" key="5">
    <source>
        <dbReference type="ARBA" id="ARBA00023163"/>
    </source>
</evidence>
<keyword evidence="6" id="KW-0539">Nucleus</keyword>
<name>C5DBL5_LACTC</name>
<protein>
    <submittedName>
        <fullName evidence="10">KLTH0A03586p</fullName>
    </submittedName>
</protein>
<dbReference type="STRING" id="559295.C5DBL5"/>
<keyword evidence="4" id="KW-0238">DNA-binding</keyword>
<dbReference type="Pfam" id="PF00170">
    <property type="entry name" value="bZIP_1"/>
    <property type="match status" value="1"/>
</dbReference>
<dbReference type="FunCoup" id="C5DBL5">
    <property type="interactions" value="2219"/>
</dbReference>
<comment type="similarity">
    <text evidence="2">Belongs to the bZIP family.</text>
</comment>
<keyword evidence="5" id="KW-0804">Transcription</keyword>
<dbReference type="GO" id="GO:0005634">
    <property type="term" value="C:nucleus"/>
    <property type="evidence" value="ECO:0007669"/>
    <property type="project" value="UniProtKB-SubCell"/>
</dbReference>
<dbReference type="Proteomes" id="UP000002036">
    <property type="component" value="Chromosome A"/>
</dbReference>
<dbReference type="GO" id="GO:0001228">
    <property type="term" value="F:DNA-binding transcription activator activity, RNA polymerase II-specific"/>
    <property type="evidence" value="ECO:0007669"/>
    <property type="project" value="UniProtKB-ARBA"/>
</dbReference>
<evidence type="ECO:0000313" key="11">
    <source>
        <dbReference type="Proteomes" id="UP000002036"/>
    </source>
</evidence>
<dbReference type="PROSITE" id="PS00036">
    <property type="entry name" value="BZIP_BASIC"/>
    <property type="match status" value="1"/>
</dbReference>
<dbReference type="CDD" id="cd14687">
    <property type="entry name" value="bZIP_ATF2"/>
    <property type="match status" value="1"/>
</dbReference>
<dbReference type="KEGG" id="lth:KLTH0A03586g"/>
<feature type="coiled-coil region" evidence="7">
    <location>
        <begin position="339"/>
        <end position="366"/>
    </location>
</feature>